<protein>
    <submittedName>
        <fullName evidence="2">Uncharacterized protein</fullName>
    </submittedName>
</protein>
<dbReference type="AlphaFoldDB" id="A0A915I8Q6"/>
<dbReference type="Proteomes" id="UP000887565">
    <property type="component" value="Unplaced"/>
</dbReference>
<reference evidence="2" key="1">
    <citation type="submission" date="2022-11" db="UniProtKB">
        <authorList>
            <consortium name="WormBaseParasite"/>
        </authorList>
    </citation>
    <scope>IDENTIFICATION</scope>
</reference>
<organism evidence="1 2">
    <name type="scientific">Romanomermis culicivorax</name>
    <name type="common">Nematode worm</name>
    <dbReference type="NCBI Taxonomy" id="13658"/>
    <lineage>
        <taxon>Eukaryota</taxon>
        <taxon>Metazoa</taxon>
        <taxon>Ecdysozoa</taxon>
        <taxon>Nematoda</taxon>
        <taxon>Enoplea</taxon>
        <taxon>Dorylaimia</taxon>
        <taxon>Mermithida</taxon>
        <taxon>Mermithoidea</taxon>
        <taxon>Mermithidae</taxon>
        <taxon>Romanomermis</taxon>
    </lineage>
</organism>
<name>A0A915I8Q6_ROMCU</name>
<evidence type="ECO:0000313" key="2">
    <source>
        <dbReference type="WBParaSite" id="nRc.2.0.1.t10545-RA"/>
    </source>
</evidence>
<accession>A0A915I8Q6</accession>
<sequence length="82" mass="9585">MWKAKPKLRFGVYVSNMKSTNEQSADFVKGYDNPENNLYLMQFQRSSSLNKQIQPIPLSYEKVLVGSSLEWLAYGWNLKCKF</sequence>
<dbReference type="WBParaSite" id="nRc.2.0.1.t10545-RA">
    <property type="protein sequence ID" value="nRc.2.0.1.t10545-RA"/>
    <property type="gene ID" value="nRc.2.0.1.g10545"/>
</dbReference>
<proteinExistence type="predicted"/>
<keyword evidence="1" id="KW-1185">Reference proteome</keyword>
<evidence type="ECO:0000313" key="1">
    <source>
        <dbReference type="Proteomes" id="UP000887565"/>
    </source>
</evidence>